<dbReference type="InterPro" id="IPR003695">
    <property type="entry name" value="Ppx_GppA_N"/>
</dbReference>
<keyword evidence="6" id="KW-1185">Reference proteome</keyword>
<comment type="similarity">
    <text evidence="1">Belongs to the GppA/Ppx family.</text>
</comment>
<dbReference type="PANTHER" id="PTHR30005:SF0">
    <property type="entry name" value="RETROGRADE REGULATION PROTEIN 2"/>
    <property type="match status" value="1"/>
</dbReference>
<dbReference type="InterPro" id="IPR030673">
    <property type="entry name" value="PyroPPase_GppA_Ppx"/>
</dbReference>
<keyword evidence="2" id="KW-0378">Hydrolase</keyword>
<evidence type="ECO:0000256" key="2">
    <source>
        <dbReference type="ARBA" id="ARBA00022801"/>
    </source>
</evidence>
<dbReference type="RefSeq" id="WP_338753811.1">
    <property type="nucleotide sequence ID" value="NZ_CP147404.1"/>
</dbReference>
<organism evidence="5 6">
    <name type="scientific">Bacillus kandeliae</name>
    <dbReference type="NCBI Taxonomy" id="3129297"/>
    <lineage>
        <taxon>Bacteria</taxon>
        <taxon>Bacillati</taxon>
        <taxon>Bacillota</taxon>
        <taxon>Bacilli</taxon>
        <taxon>Bacillales</taxon>
        <taxon>Bacillaceae</taxon>
        <taxon>Bacillus</taxon>
    </lineage>
</organism>
<dbReference type="InterPro" id="IPR050273">
    <property type="entry name" value="GppA/Ppx_hydrolase"/>
</dbReference>
<dbReference type="SUPFAM" id="SSF109604">
    <property type="entry name" value="HD-domain/PDEase-like"/>
    <property type="match status" value="1"/>
</dbReference>
<dbReference type="InterPro" id="IPR043129">
    <property type="entry name" value="ATPase_NBD"/>
</dbReference>
<evidence type="ECO:0000259" key="3">
    <source>
        <dbReference type="Pfam" id="PF02541"/>
    </source>
</evidence>
<feature type="domain" description="Ppx/GppA phosphatase N-terminal" evidence="3">
    <location>
        <begin position="20"/>
        <end position="305"/>
    </location>
</feature>
<dbReference type="EMBL" id="CP147404">
    <property type="protein sequence ID" value="WXB94176.1"/>
    <property type="molecule type" value="Genomic_DNA"/>
</dbReference>
<evidence type="ECO:0000313" key="5">
    <source>
        <dbReference type="EMBL" id="WXB94176.1"/>
    </source>
</evidence>
<dbReference type="Proteomes" id="UP001387364">
    <property type="component" value="Chromosome"/>
</dbReference>
<feature type="domain" description="Ppx/GppA phosphatase C-terminal" evidence="4">
    <location>
        <begin position="314"/>
        <end position="483"/>
    </location>
</feature>
<evidence type="ECO:0000259" key="4">
    <source>
        <dbReference type="Pfam" id="PF21447"/>
    </source>
</evidence>
<dbReference type="Pfam" id="PF02541">
    <property type="entry name" value="Ppx-GppA"/>
    <property type="match status" value="1"/>
</dbReference>
<name>A0ABZ2N975_9BACI</name>
<accession>A0ABZ2N975</accession>
<dbReference type="PIRSF" id="PIRSF001267">
    <property type="entry name" value="Pyrophosphatase_GppA_Ppx"/>
    <property type="match status" value="1"/>
</dbReference>
<proteinExistence type="inferred from homology"/>
<reference evidence="5 6" key="1">
    <citation type="submission" date="2024-02" db="EMBL/GenBank/DDBJ databases">
        <title>Seven novel Bacillus-like species.</title>
        <authorList>
            <person name="Liu G."/>
        </authorList>
    </citation>
    <scope>NUCLEOTIDE SEQUENCE [LARGE SCALE GENOMIC DNA]</scope>
    <source>
        <strain evidence="5 6">FJAT-52991</strain>
    </source>
</reference>
<dbReference type="Gene3D" id="3.30.420.150">
    <property type="entry name" value="Exopolyphosphatase. Domain 2"/>
    <property type="match status" value="1"/>
</dbReference>
<gene>
    <name evidence="5" type="ORF">WDJ61_05980</name>
</gene>
<dbReference type="PANTHER" id="PTHR30005">
    <property type="entry name" value="EXOPOLYPHOSPHATASE"/>
    <property type="match status" value="1"/>
</dbReference>
<evidence type="ECO:0000313" key="6">
    <source>
        <dbReference type="Proteomes" id="UP001387364"/>
    </source>
</evidence>
<sequence>MIKNNKISIIDIGSNTVRLVIYDISHSGFEEVENVKAPIRLGRYLDNNKWLSEEGIQALKDVLHSFKEILDSYGVYEVECTATAAVRQASNRDEVLKEIKEEIGFDIRILSGEEEAYYGFTAVTQTMNLDSGLSIDIGGASTEITYFENRQLIESHSFPFGAVTLKEQFLKGNGMSECEQKELISYIENQFAQFPWIKNNGGSIVSIGGSGRNLANVDQIKRNYPSLGVHGYEMSVETIKELRNEFSDMSHEELEKVDGLSKERADLILPALEVFYQLLLHSKSKQIIISSKGLRDGVIMERLLKKKAETEQEVKEQGTNRLLHSYQKNEQGFKQVAILAKQLIAQMKKIKAIQISKEDEYLVHQAALLFYLGEYISSSSKGPNTFYLLTNSIFDGYSHKEKVKISILASFTNNSAFKQNIEPYKEWFTKEEFQQMRERGALLKLCYSLNSTKRNVVEEIQVCKKDGTMEVTVFCNKNYLAEQYQSEKQKRHLEKALQLPIQLIFIRQ</sequence>
<dbReference type="Pfam" id="PF21447">
    <property type="entry name" value="Ppx-GppA_III"/>
    <property type="match status" value="1"/>
</dbReference>
<protein>
    <submittedName>
        <fullName evidence="5">Ppx/GppA phosphatase family protein</fullName>
    </submittedName>
</protein>
<dbReference type="InterPro" id="IPR048950">
    <property type="entry name" value="Ppx_GppA_C"/>
</dbReference>
<evidence type="ECO:0000256" key="1">
    <source>
        <dbReference type="ARBA" id="ARBA00007125"/>
    </source>
</evidence>
<dbReference type="CDD" id="cd24052">
    <property type="entry name" value="ASKHA_NBD_HpPPX-GppA-like"/>
    <property type="match status" value="1"/>
</dbReference>
<dbReference type="SUPFAM" id="SSF53067">
    <property type="entry name" value="Actin-like ATPase domain"/>
    <property type="match status" value="2"/>
</dbReference>
<dbReference type="Gene3D" id="3.30.420.40">
    <property type="match status" value="1"/>
</dbReference>
<dbReference type="Gene3D" id="1.10.3210.10">
    <property type="entry name" value="Hypothetical protein af1432"/>
    <property type="match status" value="1"/>
</dbReference>